<dbReference type="EC" id="2.1.1.72" evidence="1"/>
<keyword evidence="3" id="KW-0808">Transferase</keyword>
<sequence>MKEAKAIEQIWHHIYATGVGDTLMGLDLISYFFILKALEERSFRLGAQDTLFVDDQAEACHWSIIKQMASLDPHECCQHLRTHVVRWLRSLDPESCLSDADQAFVRVEPNILYRLMDAVDLLCEESLTLQDAFEAVLLWAEREGAFQPKAGQIMTPLHIAYLMADLARPQTHERIIDASCGIGNLLVAAGQHMQHSHTSPLWLLDTGRILSQEVGSGVREGALLGFDFNSMMLPPCYAHLLLCGADRPYVRCSDALGSVFNQRLTNHELGTIDVLLGNPPFGTYTDVPDLGATLRQAGTLESELLFVELTLQLLRDGGRAVVLVPEGVVRNSSQAAVALRKKLVQEHQLKAVVSLPPGVFLPQANVKTSLLLFHKGGYTGDDVLFYRVSADGYTFDAKRQATPTKNDLWDVRTQYAVVSGQIPPLPELTDASWWATYSSDNRYPGTRYVMPSMEEVDVNPATGGRVPPFRRITGFTETGALAERSWFVSIEEIEASGNHSLCADTYRENTDTRQQKGGRRAKFY</sequence>
<dbReference type="InterPro" id="IPR003356">
    <property type="entry name" value="DNA_methylase_A-5"/>
</dbReference>
<dbReference type="SUPFAM" id="SSF53335">
    <property type="entry name" value="S-adenosyl-L-methionine-dependent methyltransferases"/>
    <property type="match status" value="1"/>
</dbReference>
<dbReference type="PROSITE" id="PS00092">
    <property type="entry name" value="N6_MTASE"/>
    <property type="match status" value="1"/>
</dbReference>
<evidence type="ECO:0000256" key="6">
    <source>
        <dbReference type="ARBA" id="ARBA00047942"/>
    </source>
</evidence>
<dbReference type="AlphaFoldDB" id="A0A402BLC9"/>
<keyword evidence="9" id="KW-1185">Reference proteome</keyword>
<organism evidence="8 9">
    <name type="scientific">Dictyobacter alpinus</name>
    <dbReference type="NCBI Taxonomy" id="2014873"/>
    <lineage>
        <taxon>Bacteria</taxon>
        <taxon>Bacillati</taxon>
        <taxon>Chloroflexota</taxon>
        <taxon>Ktedonobacteria</taxon>
        <taxon>Ktedonobacterales</taxon>
        <taxon>Dictyobacteraceae</taxon>
        <taxon>Dictyobacter</taxon>
    </lineage>
</organism>
<evidence type="ECO:0000313" key="8">
    <source>
        <dbReference type="EMBL" id="GCE32175.1"/>
    </source>
</evidence>
<reference evidence="9" key="1">
    <citation type="submission" date="2018-12" db="EMBL/GenBank/DDBJ databases">
        <title>Tengunoibacter tsumagoiensis gen. nov., sp. nov., Dictyobacter kobayashii sp. nov., D. alpinus sp. nov., and D. joshuensis sp. nov. and description of Dictyobacteraceae fam. nov. within the order Ktedonobacterales isolated from Tengu-no-mugimeshi.</title>
        <authorList>
            <person name="Wang C.M."/>
            <person name="Zheng Y."/>
            <person name="Sakai Y."/>
            <person name="Toyoda A."/>
            <person name="Minakuchi Y."/>
            <person name="Abe K."/>
            <person name="Yokota A."/>
            <person name="Yabe S."/>
        </authorList>
    </citation>
    <scope>NUCLEOTIDE SEQUENCE [LARGE SCALE GENOMIC DNA]</scope>
    <source>
        <strain evidence="9">Uno16</strain>
    </source>
</reference>
<comment type="catalytic activity">
    <reaction evidence="6">
        <text>a 2'-deoxyadenosine in DNA + S-adenosyl-L-methionine = an N(6)-methyl-2'-deoxyadenosine in DNA + S-adenosyl-L-homocysteine + H(+)</text>
        <dbReference type="Rhea" id="RHEA:15197"/>
        <dbReference type="Rhea" id="RHEA-COMP:12418"/>
        <dbReference type="Rhea" id="RHEA-COMP:12419"/>
        <dbReference type="ChEBI" id="CHEBI:15378"/>
        <dbReference type="ChEBI" id="CHEBI:57856"/>
        <dbReference type="ChEBI" id="CHEBI:59789"/>
        <dbReference type="ChEBI" id="CHEBI:90615"/>
        <dbReference type="ChEBI" id="CHEBI:90616"/>
        <dbReference type="EC" id="2.1.1.72"/>
    </reaction>
</comment>
<dbReference type="PRINTS" id="PR00507">
    <property type="entry name" value="N12N6MTFRASE"/>
</dbReference>
<dbReference type="GO" id="GO:0032259">
    <property type="term" value="P:methylation"/>
    <property type="evidence" value="ECO:0007669"/>
    <property type="project" value="UniProtKB-KW"/>
</dbReference>
<proteinExistence type="predicted"/>
<dbReference type="InterPro" id="IPR029063">
    <property type="entry name" value="SAM-dependent_MTases_sf"/>
</dbReference>
<gene>
    <name evidence="8" type="ORF">KDA_76590</name>
</gene>
<dbReference type="EMBL" id="BIFT01000003">
    <property type="protein sequence ID" value="GCE32175.1"/>
    <property type="molecule type" value="Genomic_DNA"/>
</dbReference>
<keyword evidence="2" id="KW-0489">Methyltransferase</keyword>
<dbReference type="PANTHER" id="PTHR42933">
    <property type="entry name" value="SLR6095 PROTEIN"/>
    <property type="match status" value="1"/>
</dbReference>
<dbReference type="Gene3D" id="3.40.50.150">
    <property type="entry name" value="Vaccinia Virus protein VP39"/>
    <property type="match status" value="1"/>
</dbReference>
<evidence type="ECO:0000256" key="2">
    <source>
        <dbReference type="ARBA" id="ARBA00022603"/>
    </source>
</evidence>
<evidence type="ECO:0000256" key="3">
    <source>
        <dbReference type="ARBA" id="ARBA00022679"/>
    </source>
</evidence>
<name>A0A402BLC9_9CHLR</name>
<dbReference type="InterPro" id="IPR002052">
    <property type="entry name" value="DNA_methylase_N6_adenine_CS"/>
</dbReference>
<accession>A0A402BLC9</accession>
<protein>
    <recommendedName>
        <fullName evidence="1">site-specific DNA-methyltransferase (adenine-specific)</fullName>
        <ecNumber evidence="1">2.1.1.72</ecNumber>
    </recommendedName>
</protein>
<comment type="caution">
    <text evidence="8">The sequence shown here is derived from an EMBL/GenBank/DDBJ whole genome shotgun (WGS) entry which is preliminary data.</text>
</comment>
<evidence type="ECO:0000259" key="7">
    <source>
        <dbReference type="Pfam" id="PF02384"/>
    </source>
</evidence>
<feature type="domain" description="DNA methylase adenine-specific" evidence="7">
    <location>
        <begin position="131"/>
        <end position="404"/>
    </location>
</feature>
<evidence type="ECO:0000256" key="5">
    <source>
        <dbReference type="ARBA" id="ARBA00022747"/>
    </source>
</evidence>
<dbReference type="Proteomes" id="UP000287171">
    <property type="component" value="Unassembled WGS sequence"/>
</dbReference>
<keyword evidence="5" id="KW-0680">Restriction system</keyword>
<dbReference type="Pfam" id="PF02384">
    <property type="entry name" value="N6_Mtase"/>
    <property type="match status" value="1"/>
</dbReference>
<evidence type="ECO:0000256" key="4">
    <source>
        <dbReference type="ARBA" id="ARBA00022691"/>
    </source>
</evidence>
<dbReference type="GO" id="GO:0003677">
    <property type="term" value="F:DNA binding"/>
    <property type="evidence" value="ECO:0007669"/>
    <property type="project" value="InterPro"/>
</dbReference>
<dbReference type="GO" id="GO:0009307">
    <property type="term" value="P:DNA restriction-modification system"/>
    <property type="evidence" value="ECO:0007669"/>
    <property type="project" value="UniProtKB-KW"/>
</dbReference>
<dbReference type="GO" id="GO:0008170">
    <property type="term" value="F:N-methyltransferase activity"/>
    <property type="evidence" value="ECO:0007669"/>
    <property type="project" value="InterPro"/>
</dbReference>
<dbReference type="GO" id="GO:0009007">
    <property type="term" value="F:site-specific DNA-methyltransferase (adenine-specific) activity"/>
    <property type="evidence" value="ECO:0007669"/>
    <property type="project" value="UniProtKB-EC"/>
</dbReference>
<dbReference type="PANTHER" id="PTHR42933:SF3">
    <property type="entry name" value="TYPE I RESTRICTION ENZYME MJAVIII METHYLASE SUBUNIT"/>
    <property type="match status" value="1"/>
</dbReference>
<keyword evidence="4" id="KW-0949">S-adenosyl-L-methionine</keyword>
<evidence type="ECO:0000313" key="9">
    <source>
        <dbReference type="Proteomes" id="UP000287171"/>
    </source>
</evidence>
<dbReference type="InterPro" id="IPR051537">
    <property type="entry name" value="DNA_Adenine_Mtase"/>
</dbReference>
<evidence type="ECO:0000256" key="1">
    <source>
        <dbReference type="ARBA" id="ARBA00011900"/>
    </source>
</evidence>